<dbReference type="SUPFAM" id="SSF53474">
    <property type="entry name" value="alpha/beta-Hydrolases"/>
    <property type="match status" value="1"/>
</dbReference>
<dbReference type="PRINTS" id="PR00111">
    <property type="entry name" value="ABHYDROLASE"/>
</dbReference>
<dbReference type="InterPro" id="IPR050266">
    <property type="entry name" value="AB_hydrolase_sf"/>
</dbReference>
<name>A0A290Q303_9BACT</name>
<dbReference type="InterPro" id="IPR000639">
    <property type="entry name" value="Epox_hydrolase-like"/>
</dbReference>
<dbReference type="EMBL" id="CP023344">
    <property type="protein sequence ID" value="ATC63059.1"/>
    <property type="molecule type" value="Genomic_DNA"/>
</dbReference>
<dbReference type="PANTHER" id="PTHR43798:SF33">
    <property type="entry name" value="HYDROLASE, PUTATIVE (AFU_ORTHOLOGUE AFUA_2G14860)-RELATED"/>
    <property type="match status" value="1"/>
</dbReference>
<dbReference type="PANTHER" id="PTHR43798">
    <property type="entry name" value="MONOACYLGLYCEROL LIPASE"/>
    <property type="match status" value="1"/>
</dbReference>
<accession>A0A290Q303</accession>
<dbReference type="GO" id="GO:0047372">
    <property type="term" value="F:monoacylglycerol lipase activity"/>
    <property type="evidence" value="ECO:0007669"/>
    <property type="project" value="TreeGrafter"/>
</dbReference>
<dbReference type="PRINTS" id="PR00412">
    <property type="entry name" value="EPOXHYDRLASE"/>
</dbReference>
<dbReference type="AlphaFoldDB" id="A0A290Q303"/>
<dbReference type="KEGG" id="vbh:CMV30_03280"/>
<organism evidence="3 4">
    <name type="scientific">Nibricoccus aquaticus</name>
    <dbReference type="NCBI Taxonomy" id="2576891"/>
    <lineage>
        <taxon>Bacteria</taxon>
        <taxon>Pseudomonadati</taxon>
        <taxon>Verrucomicrobiota</taxon>
        <taxon>Opitutia</taxon>
        <taxon>Opitutales</taxon>
        <taxon>Opitutaceae</taxon>
        <taxon>Nibricoccus</taxon>
    </lineage>
</organism>
<keyword evidence="3" id="KW-0378">Hydrolase</keyword>
<dbReference type="GO" id="GO:0046464">
    <property type="term" value="P:acylglycerol catabolic process"/>
    <property type="evidence" value="ECO:0007669"/>
    <property type="project" value="TreeGrafter"/>
</dbReference>
<dbReference type="Pfam" id="PF00561">
    <property type="entry name" value="Abhydrolase_1"/>
    <property type="match status" value="1"/>
</dbReference>
<evidence type="ECO:0000256" key="1">
    <source>
        <dbReference type="SAM" id="SignalP"/>
    </source>
</evidence>
<proteinExistence type="predicted"/>
<feature type="domain" description="AB hydrolase-1" evidence="2">
    <location>
        <begin position="76"/>
        <end position="325"/>
    </location>
</feature>
<feature type="signal peptide" evidence="1">
    <location>
        <begin position="1"/>
        <end position="20"/>
    </location>
</feature>
<dbReference type="InterPro" id="IPR000073">
    <property type="entry name" value="AB_hydrolase_1"/>
</dbReference>
<protein>
    <submittedName>
        <fullName evidence="3">Alpha/beta hydrolase</fullName>
    </submittedName>
</protein>
<keyword evidence="4" id="KW-1185">Reference proteome</keyword>
<dbReference type="Proteomes" id="UP000217265">
    <property type="component" value="Chromosome"/>
</dbReference>
<gene>
    <name evidence="3" type="ORF">CMV30_03280</name>
</gene>
<evidence type="ECO:0000313" key="3">
    <source>
        <dbReference type="EMBL" id="ATC63059.1"/>
    </source>
</evidence>
<reference evidence="3 4" key="1">
    <citation type="submission" date="2017-09" db="EMBL/GenBank/DDBJ databases">
        <title>Complete genome sequence of Verrucomicrobial strain HZ-65, isolated from freshwater.</title>
        <authorList>
            <person name="Choi A."/>
        </authorList>
    </citation>
    <scope>NUCLEOTIDE SEQUENCE [LARGE SCALE GENOMIC DNA]</scope>
    <source>
        <strain evidence="3 4">HZ-65</strain>
    </source>
</reference>
<sequence>MRFTSLLFFSIALSVLSLSAQTPPPSSPRVIDDAFGIAMEGAPYPFPVKFLSLDVEGQPVRLAYMDVRPAHANGDTVLLLHGKNFYGSYWENTIRTLGDAGYRVIVPDQIGFGKSSKPIINYTFDQLAANTALLLDRLAISQVAVVGHSMGGMLAVRFTLNHPEFVTHLVLENPIGLEDYASAIPPQTIETLRDAELTQTADDYRKFVSNYHATPSPAIVEPFVEMRDRLTRGAEFPRWAHVSALTYEMIYQQPVRGDFAKIARPTLLVIGQADRTAVGKIYATPDMRSLLGNYPALGKSAQADISGSELVELENVGHIPHLEAPDRFHSALLIFLKKK</sequence>
<dbReference type="RefSeq" id="WP_096054691.1">
    <property type="nucleotide sequence ID" value="NZ_CP023344.1"/>
</dbReference>
<evidence type="ECO:0000313" key="4">
    <source>
        <dbReference type="Proteomes" id="UP000217265"/>
    </source>
</evidence>
<dbReference type="Gene3D" id="3.40.50.1820">
    <property type="entry name" value="alpha/beta hydrolase"/>
    <property type="match status" value="1"/>
</dbReference>
<dbReference type="GO" id="GO:0016020">
    <property type="term" value="C:membrane"/>
    <property type="evidence" value="ECO:0007669"/>
    <property type="project" value="TreeGrafter"/>
</dbReference>
<dbReference type="InterPro" id="IPR029058">
    <property type="entry name" value="AB_hydrolase_fold"/>
</dbReference>
<dbReference type="OrthoDB" id="9773293at2"/>
<keyword evidence="1" id="KW-0732">Signal</keyword>
<feature type="chain" id="PRO_5012357867" evidence="1">
    <location>
        <begin position="21"/>
        <end position="339"/>
    </location>
</feature>
<evidence type="ECO:0000259" key="2">
    <source>
        <dbReference type="Pfam" id="PF00561"/>
    </source>
</evidence>